<dbReference type="GO" id="GO:0005886">
    <property type="term" value="C:plasma membrane"/>
    <property type="evidence" value="ECO:0007669"/>
    <property type="project" value="TreeGrafter"/>
</dbReference>
<comment type="caution">
    <text evidence="15">The sequence shown here is derived from an EMBL/GenBank/DDBJ whole genome shotgun (WGS) entry which is preliminary data.</text>
</comment>
<comment type="function">
    <text evidence="12">Involved in the regulation of capsular polysaccharide biosynthesis. Autophosphorylation of CpsD attenuates its activity and reduces the level of encapsulation. May be part of a complex that directs the coordinated polymerization and export to the cell surface of the capsular polysaccharide.</text>
</comment>
<keyword evidence="7 15" id="KW-0418">Kinase</keyword>
<keyword evidence="16" id="KW-1185">Reference proteome</keyword>
<dbReference type="EMBL" id="BJCC01000027">
    <property type="protein sequence ID" value="GCF95133.1"/>
    <property type="molecule type" value="Genomic_DNA"/>
</dbReference>
<evidence type="ECO:0000256" key="6">
    <source>
        <dbReference type="ARBA" id="ARBA00022741"/>
    </source>
</evidence>
<dbReference type="GO" id="GO:0005524">
    <property type="term" value="F:ATP binding"/>
    <property type="evidence" value="ECO:0007669"/>
    <property type="project" value="UniProtKB-KW"/>
</dbReference>
<dbReference type="EC" id="2.7.10.2" evidence="3"/>
<dbReference type="UniPathway" id="UPA00934"/>
<evidence type="ECO:0000256" key="8">
    <source>
        <dbReference type="ARBA" id="ARBA00022840"/>
    </source>
</evidence>
<evidence type="ECO:0000256" key="2">
    <source>
        <dbReference type="ARBA" id="ARBA00007316"/>
    </source>
</evidence>
<dbReference type="AlphaFoldDB" id="A0A4P5PPZ8"/>
<evidence type="ECO:0000256" key="1">
    <source>
        <dbReference type="ARBA" id="ARBA00005132"/>
    </source>
</evidence>
<evidence type="ECO:0000256" key="10">
    <source>
        <dbReference type="ARBA" id="ARBA00023137"/>
    </source>
</evidence>
<feature type="domain" description="AAA" evidence="14">
    <location>
        <begin position="62"/>
        <end position="189"/>
    </location>
</feature>
<evidence type="ECO:0000256" key="9">
    <source>
        <dbReference type="ARBA" id="ARBA00022903"/>
    </source>
</evidence>
<dbReference type="Proteomes" id="UP000290567">
    <property type="component" value="Unassembled WGS sequence"/>
</dbReference>
<dbReference type="SUPFAM" id="SSF52540">
    <property type="entry name" value="P-loop containing nucleoside triphosphate hydrolases"/>
    <property type="match status" value="1"/>
</dbReference>
<dbReference type="PANTHER" id="PTHR32309">
    <property type="entry name" value="TYROSINE-PROTEIN KINASE"/>
    <property type="match status" value="1"/>
</dbReference>
<comment type="catalytic activity">
    <reaction evidence="13">
        <text>L-tyrosyl-[protein] + ATP = O-phospho-L-tyrosyl-[protein] + ADP + H(+)</text>
        <dbReference type="Rhea" id="RHEA:10596"/>
        <dbReference type="Rhea" id="RHEA-COMP:10136"/>
        <dbReference type="Rhea" id="RHEA-COMP:20101"/>
        <dbReference type="ChEBI" id="CHEBI:15378"/>
        <dbReference type="ChEBI" id="CHEBI:30616"/>
        <dbReference type="ChEBI" id="CHEBI:46858"/>
        <dbReference type="ChEBI" id="CHEBI:61978"/>
        <dbReference type="ChEBI" id="CHEBI:456216"/>
        <dbReference type="EC" id="2.7.10.2"/>
    </reaction>
</comment>
<dbReference type="RefSeq" id="WP_146623531.1">
    <property type="nucleotide sequence ID" value="NZ_BJCC01000027.1"/>
</dbReference>
<dbReference type="OrthoDB" id="9794577at2"/>
<gene>
    <name evidence="15" type="primary">cap5B_3</name>
    <name evidence="15" type="ORF">NRIC_30240</name>
</gene>
<evidence type="ECO:0000256" key="13">
    <source>
        <dbReference type="ARBA" id="ARBA00051245"/>
    </source>
</evidence>
<keyword evidence="8" id="KW-0067">ATP-binding</keyword>
<dbReference type="GO" id="GO:0004715">
    <property type="term" value="F:non-membrane spanning protein tyrosine kinase activity"/>
    <property type="evidence" value="ECO:0007669"/>
    <property type="project" value="UniProtKB-EC"/>
</dbReference>
<keyword evidence="5" id="KW-0808">Transferase</keyword>
<reference evidence="16" key="1">
    <citation type="submission" date="2019-02" db="EMBL/GenBank/DDBJ databases">
        <title>Draft genome sequence of Enterococcus sp. Gos25-1.</title>
        <authorList>
            <person name="Tanaka N."/>
            <person name="Shiwa Y."/>
            <person name="Fujita N."/>
        </authorList>
    </citation>
    <scope>NUCLEOTIDE SEQUENCE [LARGE SCALE GENOMIC DNA]</scope>
    <source>
        <strain evidence="16">Gos25-1</strain>
    </source>
</reference>
<keyword evidence="6" id="KW-0547">Nucleotide-binding</keyword>
<comment type="pathway">
    <text evidence="1">Capsule biogenesis; capsule polysaccharide biosynthesis.</text>
</comment>
<protein>
    <recommendedName>
        <fullName evidence="4">Tyrosine-protein kinase CpsD</fullName>
        <ecNumber evidence="3">2.7.10.2</ecNumber>
    </recommendedName>
</protein>
<evidence type="ECO:0000256" key="12">
    <source>
        <dbReference type="ARBA" id="ARBA00024964"/>
    </source>
</evidence>
<proteinExistence type="inferred from homology"/>
<evidence type="ECO:0000256" key="4">
    <source>
        <dbReference type="ARBA" id="ARBA00019200"/>
    </source>
</evidence>
<comment type="similarity">
    <text evidence="2">Belongs to the CpsD/CapB family.</text>
</comment>
<evidence type="ECO:0000256" key="5">
    <source>
        <dbReference type="ARBA" id="ARBA00022679"/>
    </source>
</evidence>
<keyword evidence="10" id="KW-0829">Tyrosine-protein kinase</keyword>
<evidence type="ECO:0000256" key="7">
    <source>
        <dbReference type="ARBA" id="ARBA00022777"/>
    </source>
</evidence>
<dbReference type="InterPro" id="IPR025669">
    <property type="entry name" value="AAA_dom"/>
</dbReference>
<dbReference type="PANTHER" id="PTHR32309:SF13">
    <property type="entry name" value="FERRIC ENTEROBACTIN TRANSPORT PROTEIN FEPE"/>
    <property type="match status" value="1"/>
</dbReference>
<evidence type="ECO:0000256" key="11">
    <source>
        <dbReference type="ARBA" id="ARBA00023169"/>
    </source>
</evidence>
<dbReference type="Pfam" id="PF13614">
    <property type="entry name" value="AAA_31"/>
    <property type="match status" value="1"/>
</dbReference>
<dbReference type="CDD" id="cd05387">
    <property type="entry name" value="BY-kinase"/>
    <property type="match status" value="1"/>
</dbReference>
<evidence type="ECO:0000313" key="15">
    <source>
        <dbReference type="EMBL" id="GCF95133.1"/>
    </source>
</evidence>
<dbReference type="Gene3D" id="3.40.50.300">
    <property type="entry name" value="P-loop containing nucleotide triphosphate hydrolases"/>
    <property type="match status" value="1"/>
</dbReference>
<sequence length="231" mass="25993">MIQEKGPQKMKKSQKTFPLMSFFVKDSSYVQQLRTIRTGINYIAKIKNSNTLMFTSSEANEGKTTTIANLAISYADKGTKVLLVDADMRNPSIHKAFQLTNELGLSNLLSDEDIKFDDVIKCTIIENLSIITSGSSKKEPSDLLDSQNFDFFIDSCKSKFDLILFDTPPLIVSSDSLIVSNKVEGLILIVRENFTKKKSLKRAMDMIQLSESSLFGIIYNDTKKSKFSGYY</sequence>
<dbReference type="InterPro" id="IPR027417">
    <property type="entry name" value="P-loop_NTPase"/>
</dbReference>
<keyword evidence="9" id="KW-0972">Capsule biogenesis/degradation</keyword>
<keyword evidence="11" id="KW-0270">Exopolysaccharide synthesis</keyword>
<dbReference type="InterPro" id="IPR005702">
    <property type="entry name" value="Wzc-like_C"/>
</dbReference>
<evidence type="ECO:0000313" key="16">
    <source>
        <dbReference type="Proteomes" id="UP000290567"/>
    </source>
</evidence>
<dbReference type="NCBIfam" id="TIGR01007">
    <property type="entry name" value="eps_fam"/>
    <property type="match status" value="1"/>
</dbReference>
<organism evidence="15 16">
    <name type="scientific">Enterococcus florum</name>
    <dbReference type="NCBI Taxonomy" id="2480627"/>
    <lineage>
        <taxon>Bacteria</taxon>
        <taxon>Bacillati</taxon>
        <taxon>Bacillota</taxon>
        <taxon>Bacilli</taxon>
        <taxon>Lactobacillales</taxon>
        <taxon>Enterococcaceae</taxon>
        <taxon>Enterococcus</taxon>
    </lineage>
</organism>
<evidence type="ECO:0000259" key="14">
    <source>
        <dbReference type="Pfam" id="PF13614"/>
    </source>
</evidence>
<evidence type="ECO:0000256" key="3">
    <source>
        <dbReference type="ARBA" id="ARBA00011903"/>
    </source>
</evidence>
<dbReference type="GO" id="GO:0045227">
    <property type="term" value="P:capsule polysaccharide biosynthetic process"/>
    <property type="evidence" value="ECO:0007669"/>
    <property type="project" value="UniProtKB-UniPathway"/>
</dbReference>
<accession>A0A4P5PPZ8</accession>
<name>A0A4P5PPZ8_9ENTE</name>
<dbReference type="InterPro" id="IPR050445">
    <property type="entry name" value="Bact_polysacc_biosynth/exp"/>
</dbReference>